<comment type="caution">
    <text evidence="1">The sequence shown here is derived from an EMBL/GenBank/DDBJ whole genome shotgun (WGS) entry which is preliminary data.</text>
</comment>
<dbReference type="EMBL" id="MU167223">
    <property type="protein sequence ID" value="KAG0149963.1"/>
    <property type="molecule type" value="Genomic_DNA"/>
</dbReference>
<name>A0A9P6NTI3_9BASI</name>
<organism evidence="1 3">
    <name type="scientific">Cronartium quercuum f. sp. fusiforme G11</name>
    <dbReference type="NCBI Taxonomy" id="708437"/>
    <lineage>
        <taxon>Eukaryota</taxon>
        <taxon>Fungi</taxon>
        <taxon>Dikarya</taxon>
        <taxon>Basidiomycota</taxon>
        <taxon>Pucciniomycotina</taxon>
        <taxon>Pucciniomycetes</taxon>
        <taxon>Pucciniales</taxon>
        <taxon>Coleosporiaceae</taxon>
        <taxon>Cronartium</taxon>
    </lineage>
</organism>
<dbReference type="AlphaFoldDB" id="A0A9P6NTI3"/>
<dbReference type="Proteomes" id="UP000886653">
    <property type="component" value="Unassembled WGS sequence"/>
</dbReference>
<gene>
    <name evidence="2" type="ORF">CROQUDRAFT_104680</name>
    <name evidence="1" type="ORF">CROQUDRAFT_88507</name>
</gene>
<accession>A0A9P6NTI3</accession>
<proteinExistence type="predicted"/>
<evidence type="ECO:0000313" key="1">
    <source>
        <dbReference type="EMBL" id="KAG0149959.1"/>
    </source>
</evidence>
<protein>
    <submittedName>
        <fullName evidence="1">Uncharacterized protein</fullName>
    </submittedName>
</protein>
<evidence type="ECO:0000313" key="3">
    <source>
        <dbReference type="Proteomes" id="UP000886653"/>
    </source>
</evidence>
<reference evidence="1" key="1">
    <citation type="submission" date="2013-11" db="EMBL/GenBank/DDBJ databases">
        <title>Genome sequence of the fusiform rust pathogen reveals effectors for host alternation and coevolution with pine.</title>
        <authorList>
            <consortium name="DOE Joint Genome Institute"/>
            <person name="Smith K."/>
            <person name="Pendleton A."/>
            <person name="Kubisiak T."/>
            <person name="Anderson C."/>
            <person name="Salamov A."/>
            <person name="Aerts A."/>
            <person name="Riley R."/>
            <person name="Clum A."/>
            <person name="Lindquist E."/>
            <person name="Ence D."/>
            <person name="Campbell M."/>
            <person name="Kronenberg Z."/>
            <person name="Feau N."/>
            <person name="Dhillon B."/>
            <person name="Hamelin R."/>
            <person name="Burleigh J."/>
            <person name="Smith J."/>
            <person name="Yandell M."/>
            <person name="Nelson C."/>
            <person name="Grigoriev I."/>
            <person name="Davis J."/>
        </authorList>
    </citation>
    <scope>NUCLEOTIDE SEQUENCE</scope>
    <source>
        <strain evidence="1">G11</strain>
    </source>
</reference>
<dbReference type="EMBL" id="MU167223">
    <property type="protein sequence ID" value="KAG0149959.1"/>
    <property type="molecule type" value="Genomic_DNA"/>
</dbReference>
<sequence>MSVESNLLFAPLSANSIAVPEEASRNPSISSPSANRRQQAFVERVEFLANWSEISDEVQRTATIFGCGLKLRHGFIGTYCDLNNTYSIWLIKEKVPKYAPMRS</sequence>
<keyword evidence="3" id="KW-1185">Reference proteome</keyword>
<evidence type="ECO:0000313" key="2">
    <source>
        <dbReference type="EMBL" id="KAG0149963.1"/>
    </source>
</evidence>